<accession>A0A0L0FYL9</accession>
<evidence type="ECO:0000313" key="2">
    <source>
        <dbReference type="Proteomes" id="UP000054560"/>
    </source>
</evidence>
<organism evidence="1 2">
    <name type="scientific">Sphaeroforma arctica JP610</name>
    <dbReference type="NCBI Taxonomy" id="667725"/>
    <lineage>
        <taxon>Eukaryota</taxon>
        <taxon>Ichthyosporea</taxon>
        <taxon>Ichthyophonida</taxon>
        <taxon>Sphaeroforma</taxon>
    </lineage>
</organism>
<sequence>MTETEYHSVVEFGPRDDPIREFLLRVGDASQGTDYVNSIKHPKRIGDTVPIHTVIDVPTNDRSISTSDKKSDADYADLEEFNAHSSLDSEEIKDEWNVRKSKGFVVAGGDTLGSFEAFLSLEEESEEMCEEEAAKQYHQRYII</sequence>
<keyword evidence="2" id="KW-1185">Reference proteome</keyword>
<proteinExistence type="predicted"/>
<gene>
    <name evidence="1" type="ORF">SARC_05976</name>
</gene>
<dbReference type="Proteomes" id="UP000054560">
    <property type="component" value="Unassembled WGS sequence"/>
</dbReference>
<name>A0A0L0FYL9_9EUKA</name>
<dbReference type="RefSeq" id="XP_014155621.1">
    <property type="nucleotide sequence ID" value="XM_014300146.1"/>
</dbReference>
<dbReference type="AlphaFoldDB" id="A0A0L0FYL9"/>
<dbReference type="GeneID" id="25906480"/>
<protein>
    <submittedName>
        <fullName evidence="1">Uncharacterized protein</fullName>
    </submittedName>
</protein>
<evidence type="ECO:0000313" key="1">
    <source>
        <dbReference type="EMBL" id="KNC81719.1"/>
    </source>
</evidence>
<dbReference type="EMBL" id="KQ242004">
    <property type="protein sequence ID" value="KNC81719.1"/>
    <property type="molecule type" value="Genomic_DNA"/>
</dbReference>
<reference evidence="1 2" key="1">
    <citation type="submission" date="2011-02" db="EMBL/GenBank/DDBJ databases">
        <title>The Genome Sequence of Sphaeroforma arctica JP610.</title>
        <authorList>
            <consortium name="The Broad Institute Genome Sequencing Platform"/>
            <person name="Russ C."/>
            <person name="Cuomo C."/>
            <person name="Young S.K."/>
            <person name="Zeng Q."/>
            <person name="Gargeya S."/>
            <person name="Alvarado L."/>
            <person name="Berlin A."/>
            <person name="Chapman S.B."/>
            <person name="Chen Z."/>
            <person name="Freedman E."/>
            <person name="Gellesch M."/>
            <person name="Goldberg J."/>
            <person name="Griggs A."/>
            <person name="Gujja S."/>
            <person name="Heilman E."/>
            <person name="Heiman D."/>
            <person name="Howarth C."/>
            <person name="Mehta T."/>
            <person name="Neiman D."/>
            <person name="Pearson M."/>
            <person name="Roberts A."/>
            <person name="Saif S."/>
            <person name="Shea T."/>
            <person name="Shenoy N."/>
            <person name="Sisk P."/>
            <person name="Stolte C."/>
            <person name="Sykes S."/>
            <person name="White J."/>
            <person name="Yandava C."/>
            <person name="Burger G."/>
            <person name="Gray M.W."/>
            <person name="Holland P.W.H."/>
            <person name="King N."/>
            <person name="Lang F.B.F."/>
            <person name="Roger A.J."/>
            <person name="Ruiz-Trillo I."/>
            <person name="Haas B."/>
            <person name="Nusbaum C."/>
            <person name="Birren B."/>
        </authorList>
    </citation>
    <scope>NUCLEOTIDE SEQUENCE [LARGE SCALE GENOMIC DNA]</scope>
    <source>
        <strain evidence="1 2">JP610</strain>
    </source>
</reference>